<keyword evidence="4 6" id="KW-1133">Transmembrane helix</keyword>
<dbReference type="PANTHER" id="PTHR31123">
    <property type="entry name" value="ACCUMULATION OF DYADS PROTEIN 2-RELATED"/>
    <property type="match status" value="1"/>
</dbReference>
<dbReference type="InterPro" id="IPR051633">
    <property type="entry name" value="AceTr"/>
</dbReference>
<protein>
    <submittedName>
        <fullName evidence="7">GPR1/FUN34/yaaH family-domain-containing protein</fullName>
    </submittedName>
</protein>
<dbReference type="OMA" id="PPNKVKG"/>
<feature type="transmembrane region" description="Helical" evidence="6">
    <location>
        <begin position="129"/>
        <end position="150"/>
    </location>
</feature>
<keyword evidence="8" id="KW-1185">Reference proteome</keyword>
<sequence>MFERLYLNPKNDTENTLRKLWGNPTPIALAGFLMALTPLSCVLMGWGGATSTVVLVPTFTWLGGLIMVVSGLLEFFLGNTFAALSFSTFGGFYLSFGTLLNPDNGIAAAYANSASATETFNNGGSTTGYLSGLALYCLWWGVLDFLYFIVSLRTNVTFALVFITIDIDLFLLAASYWQTTLGHTDLAQRLQVAAGAFGFLCSMTGFYLEASILFDTLDFPITLPLGDLSGWIKPKSVRQKAKESLA</sequence>
<dbReference type="GO" id="GO:0015123">
    <property type="term" value="F:acetate transmembrane transporter activity"/>
    <property type="evidence" value="ECO:0007669"/>
    <property type="project" value="TreeGrafter"/>
</dbReference>
<comment type="subcellular location">
    <subcellularLocation>
        <location evidence="1">Membrane</location>
        <topology evidence="1">Multi-pass membrane protein</topology>
    </subcellularLocation>
</comment>
<reference evidence="7 8" key="1">
    <citation type="submission" date="2016-07" db="EMBL/GenBank/DDBJ databases">
        <title>Pervasive Adenine N6-methylation of Active Genes in Fungi.</title>
        <authorList>
            <consortium name="DOE Joint Genome Institute"/>
            <person name="Mondo S.J."/>
            <person name="Dannebaum R.O."/>
            <person name="Kuo R.C."/>
            <person name="Labutti K."/>
            <person name="Haridas S."/>
            <person name="Kuo A."/>
            <person name="Salamov A."/>
            <person name="Ahrendt S.R."/>
            <person name="Lipzen A."/>
            <person name="Sullivan W."/>
            <person name="Andreopoulos W.B."/>
            <person name="Clum A."/>
            <person name="Lindquist E."/>
            <person name="Daum C."/>
            <person name="Ramamoorthy G.K."/>
            <person name="Gryganskyi A."/>
            <person name="Culley D."/>
            <person name="Magnuson J.K."/>
            <person name="James T.Y."/>
            <person name="O'Malley M.A."/>
            <person name="Stajich J.E."/>
            <person name="Spatafora J.W."/>
            <person name="Visel A."/>
            <person name="Grigoriev I.V."/>
        </authorList>
    </citation>
    <scope>NUCLEOTIDE SEQUENCE [LARGE SCALE GENOMIC DNA]</scope>
    <source>
        <strain evidence="7 8">12-1054</strain>
    </source>
</reference>
<dbReference type="PANTHER" id="PTHR31123:SF4">
    <property type="entry name" value="PROTEIN ALCS"/>
    <property type="match status" value="1"/>
</dbReference>
<evidence type="ECO:0000313" key="8">
    <source>
        <dbReference type="Proteomes" id="UP000193685"/>
    </source>
</evidence>
<feature type="transmembrane region" description="Helical" evidence="6">
    <location>
        <begin position="53"/>
        <end position="73"/>
    </location>
</feature>
<organism evidence="7 8">
    <name type="scientific">Protomyces lactucae-debilis</name>
    <dbReference type="NCBI Taxonomy" id="2754530"/>
    <lineage>
        <taxon>Eukaryota</taxon>
        <taxon>Fungi</taxon>
        <taxon>Dikarya</taxon>
        <taxon>Ascomycota</taxon>
        <taxon>Taphrinomycotina</taxon>
        <taxon>Taphrinomycetes</taxon>
        <taxon>Taphrinales</taxon>
        <taxon>Protomycetaceae</taxon>
        <taxon>Protomyces</taxon>
    </lineage>
</organism>
<dbReference type="GO" id="GO:0005886">
    <property type="term" value="C:plasma membrane"/>
    <property type="evidence" value="ECO:0007669"/>
    <property type="project" value="TreeGrafter"/>
</dbReference>
<feature type="transmembrane region" description="Helical" evidence="6">
    <location>
        <begin position="190"/>
        <end position="208"/>
    </location>
</feature>
<gene>
    <name evidence="7" type="ORF">BCR37DRAFT_351231</name>
</gene>
<evidence type="ECO:0000256" key="3">
    <source>
        <dbReference type="ARBA" id="ARBA00022692"/>
    </source>
</evidence>
<name>A0A1Y2EZH5_PROLT</name>
<evidence type="ECO:0000256" key="6">
    <source>
        <dbReference type="SAM" id="Phobius"/>
    </source>
</evidence>
<evidence type="ECO:0000256" key="5">
    <source>
        <dbReference type="ARBA" id="ARBA00023136"/>
    </source>
</evidence>
<dbReference type="Pfam" id="PF01184">
    <property type="entry name" value="Gpr1_Fun34_YaaH"/>
    <property type="match status" value="1"/>
</dbReference>
<dbReference type="STRING" id="56484.A0A1Y2EZH5"/>
<evidence type="ECO:0000256" key="2">
    <source>
        <dbReference type="ARBA" id="ARBA00005587"/>
    </source>
</evidence>
<dbReference type="RefSeq" id="XP_040722848.1">
    <property type="nucleotide sequence ID" value="XM_040868055.1"/>
</dbReference>
<keyword evidence="3 6" id="KW-0812">Transmembrane</keyword>
<evidence type="ECO:0000256" key="1">
    <source>
        <dbReference type="ARBA" id="ARBA00004141"/>
    </source>
</evidence>
<keyword evidence="5 6" id="KW-0472">Membrane</keyword>
<dbReference type="InterPro" id="IPR000791">
    <property type="entry name" value="Gpr1/Fun34/SatP-like"/>
</dbReference>
<dbReference type="Proteomes" id="UP000193685">
    <property type="component" value="Unassembled WGS sequence"/>
</dbReference>
<feature type="transmembrane region" description="Helical" evidence="6">
    <location>
        <begin position="27"/>
        <end position="47"/>
    </location>
</feature>
<feature type="transmembrane region" description="Helical" evidence="6">
    <location>
        <begin position="157"/>
        <end position="178"/>
    </location>
</feature>
<dbReference type="AlphaFoldDB" id="A0A1Y2EZH5"/>
<evidence type="ECO:0000256" key="4">
    <source>
        <dbReference type="ARBA" id="ARBA00022989"/>
    </source>
</evidence>
<evidence type="ECO:0000313" key="7">
    <source>
        <dbReference type="EMBL" id="ORY77008.1"/>
    </source>
</evidence>
<dbReference type="OrthoDB" id="3648309at2759"/>
<comment type="similarity">
    <text evidence="2">Belongs to the acetate uptake transporter (AceTr) (TC 2.A.96) family.</text>
</comment>
<accession>A0A1Y2EZH5</accession>
<proteinExistence type="inferred from homology"/>
<dbReference type="GeneID" id="63784654"/>
<feature type="transmembrane region" description="Helical" evidence="6">
    <location>
        <begin position="80"/>
        <end position="100"/>
    </location>
</feature>
<comment type="caution">
    <text evidence="7">The sequence shown here is derived from an EMBL/GenBank/DDBJ whole genome shotgun (WGS) entry which is preliminary data.</text>
</comment>
<dbReference type="EMBL" id="MCFI01000021">
    <property type="protein sequence ID" value="ORY77008.1"/>
    <property type="molecule type" value="Genomic_DNA"/>
</dbReference>